<keyword evidence="1" id="KW-0812">Transmembrane</keyword>
<keyword evidence="1" id="KW-0472">Membrane</keyword>
<dbReference type="Proteomes" id="UP000252139">
    <property type="component" value="Unassembled WGS sequence"/>
</dbReference>
<keyword evidence="4" id="KW-1185">Reference proteome</keyword>
<evidence type="ECO:0000256" key="2">
    <source>
        <dbReference type="SAM" id="SignalP"/>
    </source>
</evidence>
<feature type="transmembrane region" description="Helical" evidence="1">
    <location>
        <begin position="91"/>
        <end position="110"/>
    </location>
</feature>
<comment type="caution">
    <text evidence="3">The sequence shown here is derived from an EMBL/GenBank/DDBJ whole genome shotgun (WGS) entry which is preliminary data.</text>
</comment>
<name>A0A367JRS1_RHIAZ</name>
<sequence>MNAKYLIVLVALLGLAYAQTTQMTTATSISSESVSASSHAISSIASSISSKASSVQSSASSVINSLTGTATATGTNGGSTSAGVPLVADNVFPQAAFLAALFAASFVALLA</sequence>
<gene>
    <name evidence="3" type="ORF">CU097_011082</name>
</gene>
<evidence type="ECO:0000313" key="4">
    <source>
        <dbReference type="Proteomes" id="UP000252139"/>
    </source>
</evidence>
<organism evidence="3 4">
    <name type="scientific">Rhizopus azygosporus</name>
    <name type="common">Rhizopus microsporus var. azygosporus</name>
    <dbReference type="NCBI Taxonomy" id="86630"/>
    <lineage>
        <taxon>Eukaryota</taxon>
        <taxon>Fungi</taxon>
        <taxon>Fungi incertae sedis</taxon>
        <taxon>Mucoromycota</taxon>
        <taxon>Mucoromycotina</taxon>
        <taxon>Mucoromycetes</taxon>
        <taxon>Mucorales</taxon>
        <taxon>Mucorineae</taxon>
        <taxon>Rhizopodaceae</taxon>
        <taxon>Rhizopus</taxon>
    </lineage>
</organism>
<evidence type="ECO:0000313" key="3">
    <source>
        <dbReference type="EMBL" id="RCH92575.1"/>
    </source>
</evidence>
<keyword evidence="1" id="KW-1133">Transmembrane helix</keyword>
<accession>A0A367JRS1</accession>
<dbReference type="AlphaFoldDB" id="A0A367JRS1"/>
<evidence type="ECO:0000256" key="1">
    <source>
        <dbReference type="SAM" id="Phobius"/>
    </source>
</evidence>
<keyword evidence="2" id="KW-0732">Signal</keyword>
<dbReference type="EMBL" id="PJQL01000809">
    <property type="protein sequence ID" value="RCH92575.1"/>
    <property type="molecule type" value="Genomic_DNA"/>
</dbReference>
<reference evidence="3 4" key="1">
    <citation type="journal article" date="2018" name="G3 (Bethesda)">
        <title>Phylogenetic and Phylogenomic Definition of Rhizopus Species.</title>
        <authorList>
            <person name="Gryganskyi A.P."/>
            <person name="Golan J."/>
            <person name="Dolatabadi S."/>
            <person name="Mondo S."/>
            <person name="Robb S."/>
            <person name="Idnurm A."/>
            <person name="Muszewska A."/>
            <person name="Steczkiewicz K."/>
            <person name="Masonjones S."/>
            <person name="Liao H.L."/>
            <person name="Gajdeczka M.T."/>
            <person name="Anike F."/>
            <person name="Vuek A."/>
            <person name="Anishchenko I.M."/>
            <person name="Voigt K."/>
            <person name="de Hoog G.S."/>
            <person name="Smith M.E."/>
            <person name="Heitman J."/>
            <person name="Vilgalys R."/>
            <person name="Stajich J.E."/>
        </authorList>
    </citation>
    <scope>NUCLEOTIDE SEQUENCE [LARGE SCALE GENOMIC DNA]</scope>
    <source>
        <strain evidence="3 4">CBS 357.93</strain>
    </source>
</reference>
<feature type="chain" id="PRO_5016644810" evidence="2">
    <location>
        <begin position="19"/>
        <end position="111"/>
    </location>
</feature>
<proteinExistence type="predicted"/>
<protein>
    <submittedName>
        <fullName evidence="3">Uncharacterized protein</fullName>
    </submittedName>
</protein>
<feature type="signal peptide" evidence="2">
    <location>
        <begin position="1"/>
        <end position="18"/>
    </location>
</feature>